<dbReference type="GO" id="GO:0005829">
    <property type="term" value="C:cytosol"/>
    <property type="evidence" value="ECO:0007669"/>
    <property type="project" value="TreeGrafter"/>
</dbReference>
<dbReference type="Proteomes" id="UP000244240">
    <property type="component" value="Unassembled WGS sequence"/>
</dbReference>
<sequence length="294" mass="33362">MENKEGIIGMYTAADGTQWLSDPEERFGFRANWKVNRILHRVVSDYQEVAVVETEGFGKTLVLDGIVQTTEKDGFIYNEMIIHIPLATHPRPSDVCIIGGGDCGAAREAVKYPSVRNVDMVEIDPEVVKASRKYLPEVAGSGEPDPRIRFHYEDGTAFIRRRRDAYDVLVVDSSDPVGPAKVLFERPFYEDVHRSLKEDGIMVCQSESPVFHPDVLSSVHRTLKDLFPVVRTYLAAIPTYPGGVWSFTLASKKHDPLLEGSERLQEDGNRYVNRDLFESCFRLPVYVKERLQKR</sequence>
<keyword evidence="3 4" id="KW-0620">Polyamine biosynthesis</keyword>
<evidence type="ECO:0000256" key="5">
    <source>
        <dbReference type="PROSITE-ProRule" id="PRU00354"/>
    </source>
</evidence>
<dbReference type="CDD" id="cd02440">
    <property type="entry name" value="AdoMet_MTases"/>
    <property type="match status" value="1"/>
</dbReference>
<dbReference type="Pfam" id="PF01564">
    <property type="entry name" value="Spermine_synth"/>
    <property type="match status" value="1"/>
</dbReference>
<dbReference type="NCBIfam" id="NF037959">
    <property type="entry name" value="MFS_SpdSyn"/>
    <property type="match status" value="1"/>
</dbReference>
<feature type="binding site" evidence="4">
    <location>
        <position position="179"/>
    </location>
    <ligand>
        <name>S-methyl-5'-thioadenosine</name>
        <dbReference type="ChEBI" id="CHEBI:17509"/>
    </ligand>
</feature>
<feature type="domain" description="PABS" evidence="6">
    <location>
        <begin position="8"/>
        <end position="252"/>
    </location>
</feature>
<evidence type="ECO:0000256" key="1">
    <source>
        <dbReference type="ARBA" id="ARBA00007867"/>
    </source>
</evidence>
<dbReference type="InterPro" id="IPR037163">
    <property type="entry name" value="Spermidine_synt_N_sf"/>
</dbReference>
<dbReference type="InterPro" id="IPR029063">
    <property type="entry name" value="SAM-dependent_MTases_sf"/>
</dbReference>
<comment type="caution">
    <text evidence="7">The sequence shown here is derived from an EMBL/GenBank/DDBJ whole genome shotgun (WGS) entry which is preliminary data.</text>
</comment>
<dbReference type="OrthoDB" id="9793120at2"/>
<keyword evidence="2 4" id="KW-0808">Transferase</keyword>
<reference evidence="7 8" key="1">
    <citation type="submission" date="2018-04" db="EMBL/GenBank/DDBJ databases">
        <title>Genomic Encyclopedia of Archaeal and Bacterial Type Strains, Phase II (KMG-II): from individual species to whole genera.</title>
        <authorList>
            <person name="Goeker M."/>
        </authorList>
    </citation>
    <scope>NUCLEOTIDE SEQUENCE [LARGE SCALE GENOMIC DNA]</scope>
    <source>
        <strain evidence="7 8">DSM 45787</strain>
    </source>
</reference>
<feature type="binding site" evidence="4">
    <location>
        <begin position="172"/>
        <end position="175"/>
    </location>
    <ligand>
        <name>spermidine</name>
        <dbReference type="ChEBI" id="CHEBI:57834"/>
    </ligand>
</feature>
<dbReference type="EC" id="2.5.1.16" evidence="4"/>
<feature type="binding site" evidence="4">
    <location>
        <position position="102"/>
    </location>
    <ligand>
        <name>spermidine</name>
        <dbReference type="ChEBI" id="CHEBI:57834"/>
    </ligand>
</feature>
<comment type="similarity">
    <text evidence="1 4">Belongs to the spermidine/spermine synthase family.</text>
</comment>
<dbReference type="AlphaFoldDB" id="A0A2T6BC74"/>
<dbReference type="InterPro" id="IPR030374">
    <property type="entry name" value="PABS"/>
</dbReference>
<dbReference type="NCBIfam" id="NF002010">
    <property type="entry name" value="PRK00811.1"/>
    <property type="match status" value="1"/>
</dbReference>
<proteinExistence type="inferred from homology"/>
<evidence type="ECO:0000256" key="2">
    <source>
        <dbReference type="ARBA" id="ARBA00022679"/>
    </source>
</evidence>
<dbReference type="GO" id="GO:0004766">
    <property type="term" value="F:spermidine synthase activity"/>
    <property type="evidence" value="ECO:0007669"/>
    <property type="project" value="UniProtKB-UniRule"/>
</dbReference>
<comment type="pathway">
    <text evidence="4">Amine and polyamine biosynthesis; spermidine biosynthesis; spermidine from putrescine: step 1/1.</text>
</comment>
<dbReference type="RefSeq" id="WP_108025796.1">
    <property type="nucleotide sequence ID" value="NZ_QBKR01000028.1"/>
</dbReference>
<feature type="binding site" evidence="4">
    <location>
        <position position="122"/>
    </location>
    <ligand>
        <name>S-methyl-5'-thioadenosine</name>
        <dbReference type="ChEBI" id="CHEBI:17509"/>
    </ligand>
</feature>
<feature type="binding site" evidence="4">
    <location>
        <begin position="154"/>
        <end position="155"/>
    </location>
    <ligand>
        <name>S-methyl-5'-thioadenosine</name>
        <dbReference type="ChEBI" id="CHEBI:17509"/>
    </ligand>
</feature>
<evidence type="ECO:0000256" key="3">
    <source>
        <dbReference type="ARBA" id="ARBA00023115"/>
    </source>
</evidence>
<comment type="subunit">
    <text evidence="4">Homodimer or homotetramer.</text>
</comment>
<organism evidence="7 8">
    <name type="scientific">Melghirimyces profundicolus</name>
    <dbReference type="NCBI Taxonomy" id="1242148"/>
    <lineage>
        <taxon>Bacteria</taxon>
        <taxon>Bacillati</taxon>
        <taxon>Bacillota</taxon>
        <taxon>Bacilli</taxon>
        <taxon>Bacillales</taxon>
        <taxon>Thermoactinomycetaceae</taxon>
        <taxon>Melghirimyces</taxon>
    </lineage>
</organism>
<comment type="catalytic activity">
    <reaction evidence="4">
        <text>S-adenosyl 3-(methylsulfanyl)propylamine + putrescine = S-methyl-5'-thioadenosine + spermidine + H(+)</text>
        <dbReference type="Rhea" id="RHEA:12721"/>
        <dbReference type="ChEBI" id="CHEBI:15378"/>
        <dbReference type="ChEBI" id="CHEBI:17509"/>
        <dbReference type="ChEBI" id="CHEBI:57443"/>
        <dbReference type="ChEBI" id="CHEBI:57834"/>
        <dbReference type="ChEBI" id="CHEBI:326268"/>
        <dbReference type="EC" id="2.5.1.16"/>
    </reaction>
</comment>
<accession>A0A2T6BC74</accession>
<dbReference type="InterPro" id="IPR035246">
    <property type="entry name" value="Spermidine_synt_N"/>
</dbReference>
<evidence type="ECO:0000313" key="8">
    <source>
        <dbReference type="Proteomes" id="UP000244240"/>
    </source>
</evidence>
<dbReference type="SUPFAM" id="SSF53335">
    <property type="entry name" value="S-adenosyl-L-methionine-dependent methyltransferases"/>
    <property type="match status" value="1"/>
</dbReference>
<evidence type="ECO:0000313" key="7">
    <source>
        <dbReference type="EMBL" id="PTX53675.1"/>
    </source>
</evidence>
<evidence type="ECO:0000259" key="6">
    <source>
        <dbReference type="PROSITE" id="PS51006"/>
    </source>
</evidence>
<dbReference type="PANTHER" id="PTHR11558:SF11">
    <property type="entry name" value="SPERMIDINE SYNTHASE"/>
    <property type="match status" value="1"/>
</dbReference>
<name>A0A2T6BC74_9BACL</name>
<comment type="caution">
    <text evidence="4">Lacks conserved residue(s) required for the propagation of feature annotation.</text>
</comment>
<dbReference type="Gene3D" id="2.30.140.10">
    <property type="entry name" value="Spermidine synthase, tetramerisation domain"/>
    <property type="match status" value="1"/>
</dbReference>
<dbReference type="EMBL" id="QBKR01000028">
    <property type="protein sequence ID" value="PTX53675.1"/>
    <property type="molecule type" value="Genomic_DNA"/>
</dbReference>
<keyword evidence="8" id="KW-1185">Reference proteome</keyword>
<evidence type="ECO:0000256" key="4">
    <source>
        <dbReference type="HAMAP-Rule" id="MF_00198"/>
    </source>
</evidence>
<feature type="binding site" evidence="4">
    <location>
        <position position="47"/>
    </location>
    <ligand>
        <name>S-methyl-5'-thioadenosine</name>
        <dbReference type="ChEBI" id="CHEBI:17509"/>
    </ligand>
</feature>
<dbReference type="Pfam" id="PF17284">
    <property type="entry name" value="Spermine_synt_N"/>
    <property type="match status" value="1"/>
</dbReference>
<dbReference type="PROSITE" id="PS51006">
    <property type="entry name" value="PABS_2"/>
    <property type="match status" value="1"/>
</dbReference>
<dbReference type="InterPro" id="IPR001045">
    <property type="entry name" value="Spermi_synthase"/>
</dbReference>
<feature type="active site" description="Proton acceptor" evidence="4 5">
    <location>
        <position position="172"/>
    </location>
</feature>
<dbReference type="PANTHER" id="PTHR11558">
    <property type="entry name" value="SPERMIDINE/SPERMINE SYNTHASE"/>
    <property type="match status" value="1"/>
</dbReference>
<protein>
    <recommendedName>
        <fullName evidence="4">Polyamine aminopropyltransferase</fullName>
    </recommendedName>
    <alternativeName>
        <fullName evidence="4">Putrescine aminopropyltransferase</fullName>
        <shortName evidence="4">PAPT</shortName>
    </alternativeName>
    <alternativeName>
        <fullName evidence="4">Spermidine synthase</fullName>
        <shortName evidence="4">SPDS</shortName>
        <shortName evidence="4">SPDSY</shortName>
        <ecNumber evidence="4">2.5.1.16</ecNumber>
    </alternativeName>
</protein>
<dbReference type="GO" id="GO:0008295">
    <property type="term" value="P:spermidine biosynthetic process"/>
    <property type="evidence" value="ECO:0007669"/>
    <property type="project" value="UniProtKB-UniRule"/>
</dbReference>
<comment type="function">
    <text evidence="4">Catalyzes the irreversible transfer of a propylamine group from the amino donor S-adenosylmethioninamine (decarboxy-AdoMet) to putrescine (1,4-diaminobutane) to yield spermidine.</text>
</comment>
<dbReference type="Gene3D" id="3.40.50.150">
    <property type="entry name" value="Vaccinia Virus protein VP39"/>
    <property type="match status" value="1"/>
</dbReference>
<dbReference type="NCBIfam" id="TIGR00417">
    <property type="entry name" value="speE"/>
    <property type="match status" value="1"/>
</dbReference>
<gene>
    <name evidence="4" type="primary">speE</name>
    <name evidence="7" type="ORF">C8P63_12838</name>
</gene>
<dbReference type="HAMAP" id="MF_00198">
    <property type="entry name" value="Spermidine_synth"/>
    <property type="match status" value="1"/>
</dbReference>
<keyword evidence="4" id="KW-0745">Spermidine biosynthesis</keyword>
<dbReference type="UniPathway" id="UPA00248">
    <property type="reaction ID" value="UER00314"/>
</dbReference>